<organism evidence="1 2">
    <name type="scientific">Eleutherodactylus coqui</name>
    <name type="common">Puerto Rican coqui</name>
    <dbReference type="NCBI Taxonomy" id="57060"/>
    <lineage>
        <taxon>Eukaryota</taxon>
        <taxon>Metazoa</taxon>
        <taxon>Chordata</taxon>
        <taxon>Craniata</taxon>
        <taxon>Vertebrata</taxon>
        <taxon>Euteleostomi</taxon>
        <taxon>Amphibia</taxon>
        <taxon>Batrachia</taxon>
        <taxon>Anura</taxon>
        <taxon>Neobatrachia</taxon>
        <taxon>Hyloidea</taxon>
        <taxon>Eleutherodactylidae</taxon>
        <taxon>Eleutherodactylinae</taxon>
        <taxon>Eleutherodactylus</taxon>
        <taxon>Eleutherodactylus</taxon>
    </lineage>
</organism>
<name>A0A8J6F1I3_ELECQ</name>
<dbReference type="AlphaFoldDB" id="A0A8J6F1I3"/>
<dbReference type="Proteomes" id="UP000770717">
    <property type="component" value="Unassembled WGS sequence"/>
</dbReference>
<evidence type="ECO:0000313" key="1">
    <source>
        <dbReference type="EMBL" id="KAG9478870.1"/>
    </source>
</evidence>
<accession>A0A8J6F1I3</accession>
<keyword evidence="2" id="KW-1185">Reference proteome</keyword>
<protein>
    <submittedName>
        <fullName evidence="1">Uncharacterized protein</fullName>
    </submittedName>
</protein>
<reference evidence="1" key="1">
    <citation type="thesis" date="2020" institute="ProQuest LLC" country="789 East Eisenhower Parkway, Ann Arbor, MI, USA">
        <title>Comparative Genomics and Chromosome Evolution.</title>
        <authorList>
            <person name="Mudd A.B."/>
        </authorList>
    </citation>
    <scope>NUCLEOTIDE SEQUENCE</scope>
    <source>
        <strain evidence="1">HN-11 Male</strain>
        <tissue evidence="1">Kidney and liver</tissue>
    </source>
</reference>
<comment type="caution">
    <text evidence="1">The sequence shown here is derived from an EMBL/GenBank/DDBJ whole genome shotgun (WGS) entry which is preliminary data.</text>
</comment>
<proteinExistence type="predicted"/>
<evidence type="ECO:0000313" key="2">
    <source>
        <dbReference type="Proteomes" id="UP000770717"/>
    </source>
</evidence>
<gene>
    <name evidence="1" type="ORF">GDO78_012501</name>
</gene>
<dbReference type="EMBL" id="WNTK01000008">
    <property type="protein sequence ID" value="KAG9478870.1"/>
    <property type="molecule type" value="Genomic_DNA"/>
</dbReference>
<sequence length="85" mass="9773">MCLPLVPMCIICYSLFNTSQMYRVHSDKSNTSGHNGTYIVRCSCPDFYNTRVSQVTGTEPQGTKMLYLNKATLIFNYKIKTLHRQ</sequence>